<name>A0A9X3LAH8_9BACI</name>
<dbReference type="EMBL" id="JAMKBI010000002">
    <property type="protein sequence ID" value="MCZ8532584.1"/>
    <property type="molecule type" value="Genomic_DNA"/>
</dbReference>
<reference evidence="2" key="1">
    <citation type="submission" date="2022-05" db="EMBL/GenBank/DDBJ databases">
        <authorList>
            <person name="Colautti A."/>
            <person name="Iacumin L."/>
        </authorList>
    </citation>
    <scope>NUCLEOTIDE SEQUENCE</scope>
    <source>
        <strain evidence="2">DSM 30747</strain>
    </source>
</reference>
<dbReference type="AlphaFoldDB" id="A0A9X3LAH8"/>
<dbReference type="InterPro" id="IPR018958">
    <property type="entry name" value="Knr4/Smi1-like_dom"/>
</dbReference>
<protein>
    <submittedName>
        <fullName evidence="2">SMI1/KNR4 family protein</fullName>
    </submittedName>
</protein>
<dbReference type="InterPro" id="IPR037883">
    <property type="entry name" value="Knr4/Smi1-like_sf"/>
</dbReference>
<comment type="caution">
    <text evidence="2">The sequence shown here is derived from an EMBL/GenBank/DDBJ whole genome shotgun (WGS) entry which is preliminary data.</text>
</comment>
<feature type="domain" description="Knr4/Smi1-like" evidence="1">
    <location>
        <begin position="27"/>
        <end position="166"/>
    </location>
</feature>
<evidence type="ECO:0000313" key="2">
    <source>
        <dbReference type="EMBL" id="MCZ8532584.1"/>
    </source>
</evidence>
<keyword evidence="3" id="KW-1185">Reference proteome</keyword>
<dbReference type="SUPFAM" id="SSF160631">
    <property type="entry name" value="SMI1/KNR4-like"/>
    <property type="match status" value="1"/>
</dbReference>
<evidence type="ECO:0000313" key="3">
    <source>
        <dbReference type="Proteomes" id="UP001152172"/>
    </source>
</evidence>
<sequence>MHYFVGFNFDNFWEEGEYAKNEYTSNPPTDEVIQSIETELGYKLPPSYIWLIKQRNGGSPTKDCHSTSIPTSWAEDHISISGIYGIGFEKNCSLGGEFGSKFWIEDWEYPEIGIAICDCPSAGHDMIFLDYRECGPKGEPSVVHVDQENDYKITFVAKDFESFIKGLKDAETFESDNTDDNQLNGYEVESFWIHPDLDKRLKGE</sequence>
<dbReference type="Gene3D" id="3.40.1580.10">
    <property type="entry name" value="SMI1/KNR4-like"/>
    <property type="match status" value="1"/>
</dbReference>
<evidence type="ECO:0000259" key="1">
    <source>
        <dbReference type="SMART" id="SM00860"/>
    </source>
</evidence>
<proteinExistence type="predicted"/>
<dbReference type="RefSeq" id="WP_269921132.1">
    <property type="nucleotide sequence ID" value="NZ_JAMKBI010000002.1"/>
</dbReference>
<dbReference type="Proteomes" id="UP001152172">
    <property type="component" value="Unassembled WGS sequence"/>
</dbReference>
<gene>
    <name evidence="2" type="ORF">M9R61_04375</name>
</gene>
<accession>A0A9X3LAH8</accession>
<organism evidence="2 3">
    <name type="scientific">Psychrobacillus psychrodurans</name>
    <dbReference type="NCBI Taxonomy" id="126157"/>
    <lineage>
        <taxon>Bacteria</taxon>
        <taxon>Bacillati</taxon>
        <taxon>Bacillota</taxon>
        <taxon>Bacilli</taxon>
        <taxon>Bacillales</taxon>
        <taxon>Bacillaceae</taxon>
        <taxon>Psychrobacillus</taxon>
    </lineage>
</organism>
<dbReference type="SMART" id="SM00860">
    <property type="entry name" value="SMI1_KNR4"/>
    <property type="match status" value="1"/>
</dbReference>
<dbReference type="Pfam" id="PF14568">
    <property type="entry name" value="SUKH_6"/>
    <property type="match status" value="1"/>
</dbReference>